<protein>
    <submittedName>
        <fullName evidence="11">Ger(X)C family spore germination protein</fullName>
    </submittedName>
</protein>
<name>A0A6I3SK53_HELMO</name>
<evidence type="ECO:0000313" key="11">
    <source>
        <dbReference type="EMBL" id="MTV49263.1"/>
    </source>
</evidence>
<dbReference type="InterPro" id="IPR057336">
    <property type="entry name" value="GerAC_N"/>
</dbReference>
<dbReference type="GO" id="GO:0009847">
    <property type="term" value="P:spore germination"/>
    <property type="evidence" value="ECO:0007669"/>
    <property type="project" value="InterPro"/>
</dbReference>
<evidence type="ECO:0000256" key="2">
    <source>
        <dbReference type="ARBA" id="ARBA00007886"/>
    </source>
</evidence>
<comment type="subcellular location">
    <subcellularLocation>
        <location evidence="1">Membrane</location>
        <topology evidence="1">Lipid-anchor</topology>
    </subcellularLocation>
</comment>
<evidence type="ECO:0000256" key="4">
    <source>
        <dbReference type="ARBA" id="ARBA00022729"/>
    </source>
</evidence>
<dbReference type="Pfam" id="PF05504">
    <property type="entry name" value="Spore_GerAC"/>
    <property type="match status" value="1"/>
</dbReference>
<keyword evidence="7" id="KW-0449">Lipoprotein</keyword>
<dbReference type="PANTHER" id="PTHR35789">
    <property type="entry name" value="SPORE GERMINATION PROTEIN B3"/>
    <property type="match status" value="1"/>
</dbReference>
<dbReference type="AlphaFoldDB" id="A0A6I3SK53"/>
<evidence type="ECO:0000256" key="5">
    <source>
        <dbReference type="ARBA" id="ARBA00023136"/>
    </source>
</evidence>
<evidence type="ECO:0000256" key="3">
    <source>
        <dbReference type="ARBA" id="ARBA00022544"/>
    </source>
</evidence>
<dbReference type="InterPro" id="IPR038501">
    <property type="entry name" value="Spore_GerAC_C_sf"/>
</dbReference>
<reference evidence="11 12" key="1">
    <citation type="submission" date="2019-11" db="EMBL/GenBank/DDBJ databases">
        <title>Whole-genome sequence of a the green, strictly anaerobic photosynthetic bacterium Heliobacillus mobilis DSM 6151.</title>
        <authorList>
            <person name="Kyndt J.A."/>
            <person name="Meyer T.E."/>
        </authorList>
    </citation>
    <scope>NUCLEOTIDE SEQUENCE [LARGE SCALE GENOMIC DNA]</scope>
    <source>
        <strain evidence="11 12">DSM 6151</strain>
    </source>
</reference>
<feature type="domain" description="Spore germination GerAC-like C-terminal" evidence="9">
    <location>
        <begin position="268"/>
        <end position="433"/>
    </location>
</feature>
<accession>A0A6I3SK53</accession>
<evidence type="ECO:0000256" key="7">
    <source>
        <dbReference type="ARBA" id="ARBA00023288"/>
    </source>
</evidence>
<keyword evidence="6" id="KW-0564">Palmitate</keyword>
<gene>
    <name evidence="11" type="ORF">GJ688_09760</name>
</gene>
<keyword evidence="5" id="KW-0472">Membrane</keyword>
<comment type="similarity">
    <text evidence="2">Belongs to the GerABKC lipoprotein family.</text>
</comment>
<dbReference type="Proteomes" id="UP000430670">
    <property type="component" value="Unassembled WGS sequence"/>
</dbReference>
<evidence type="ECO:0000256" key="6">
    <source>
        <dbReference type="ARBA" id="ARBA00023139"/>
    </source>
</evidence>
<dbReference type="Pfam" id="PF25198">
    <property type="entry name" value="Spore_GerAC_N"/>
    <property type="match status" value="1"/>
</dbReference>
<evidence type="ECO:0000313" key="12">
    <source>
        <dbReference type="Proteomes" id="UP000430670"/>
    </source>
</evidence>
<dbReference type="InterPro" id="IPR046953">
    <property type="entry name" value="Spore_GerAC-like_C"/>
</dbReference>
<dbReference type="NCBIfam" id="TIGR02887">
    <property type="entry name" value="spore_ger_x_C"/>
    <property type="match status" value="1"/>
</dbReference>
<evidence type="ECO:0000256" key="8">
    <source>
        <dbReference type="SAM" id="MobiDB-lite"/>
    </source>
</evidence>
<organism evidence="11 12">
    <name type="scientific">Heliobacterium mobile</name>
    <name type="common">Heliobacillus mobilis</name>
    <dbReference type="NCBI Taxonomy" id="28064"/>
    <lineage>
        <taxon>Bacteria</taxon>
        <taxon>Bacillati</taxon>
        <taxon>Bacillota</taxon>
        <taxon>Clostridia</taxon>
        <taxon>Eubacteriales</taxon>
        <taxon>Heliobacteriaceae</taxon>
        <taxon>Heliobacterium</taxon>
    </lineage>
</organism>
<dbReference type="OrthoDB" id="9816067at2"/>
<dbReference type="Gene3D" id="3.30.300.210">
    <property type="entry name" value="Nutrient germinant receptor protein C, domain 3"/>
    <property type="match status" value="1"/>
</dbReference>
<dbReference type="PANTHER" id="PTHR35789:SF1">
    <property type="entry name" value="SPORE GERMINATION PROTEIN B3"/>
    <property type="match status" value="1"/>
</dbReference>
<comment type="caution">
    <text evidence="11">The sequence shown here is derived from an EMBL/GenBank/DDBJ whole genome shotgun (WGS) entry which is preliminary data.</text>
</comment>
<keyword evidence="4" id="KW-0732">Signal</keyword>
<feature type="compositionally biased region" description="Basic and acidic residues" evidence="8">
    <location>
        <begin position="248"/>
        <end position="257"/>
    </location>
</feature>
<keyword evidence="12" id="KW-1185">Reference proteome</keyword>
<feature type="domain" description="Spore germination protein N-terminal" evidence="10">
    <location>
        <begin position="36"/>
        <end position="215"/>
    </location>
</feature>
<evidence type="ECO:0000259" key="10">
    <source>
        <dbReference type="Pfam" id="PF25198"/>
    </source>
</evidence>
<evidence type="ECO:0000259" key="9">
    <source>
        <dbReference type="Pfam" id="PF05504"/>
    </source>
</evidence>
<keyword evidence="3" id="KW-0309">Germination</keyword>
<proteinExistence type="inferred from homology"/>
<sequence>MDMDENYVPFEAQTMIRSRVVYLILITMICLTGCWDNREVETRAFVMTMGVDRSKDGNLEVIFRIAVPGNISQRGGQGTPEGIREITKPITVTARSIAEAIAIAGAIVERSLDFRHLRLIVFGEKLAKEGVGPYFDVLARTPQFRRTVYIWVAKEGQARDIFLNNVPLLEKSISRWVEGIVRTVGEQGYSRIPTLHEFMTETEGKNVSATLPIVGINQVVQAEKEGEKVTPMPTDKYQEKTSPLTKEPPAKTTEDAPRSGGNPLEFLGIAIMHSGKMVEEWPGGDARIYDLIRDRYRRGFWTFTDPNEPTKTFTVELNRSRPPRVSIEWKGDRPDVFIEVSLEGNIREIVSYEPYVSTENIHILEEEMEKRISEEIVTVVGKAQRKKVDPFYLARFLRTSIPTMQEYDDLDWESRFSTARVSASANITIRRPGLQIQTPTPNPM</sequence>
<dbReference type="EMBL" id="WNKU01000009">
    <property type="protein sequence ID" value="MTV49263.1"/>
    <property type="molecule type" value="Genomic_DNA"/>
</dbReference>
<dbReference type="InterPro" id="IPR008844">
    <property type="entry name" value="Spore_GerAC-like"/>
</dbReference>
<evidence type="ECO:0000256" key="1">
    <source>
        <dbReference type="ARBA" id="ARBA00004635"/>
    </source>
</evidence>
<feature type="region of interest" description="Disordered" evidence="8">
    <location>
        <begin position="224"/>
        <end position="262"/>
    </location>
</feature>
<dbReference type="GO" id="GO:0016020">
    <property type="term" value="C:membrane"/>
    <property type="evidence" value="ECO:0007669"/>
    <property type="project" value="UniProtKB-SubCell"/>
</dbReference>